<dbReference type="InterPro" id="IPR039915">
    <property type="entry name" value="TACC"/>
</dbReference>
<sequence>MEYINRLLHRSPNTSASPSPEPRSGNETLKKSTPEHEVKVKFAREFADADIYPPAVYPTTIITPAESNSISTASSFQSLTSTLSTKSSSGICADSPSRSNDNSCNNLNDTGLDDLISACARIRLEDSIINPGDQSFGDVSFSSATDELELGRTLDVTRSGSVSPVEGNASQTINTPVNDTQTVFLNSSSHSDLNSTWITNAPTVDTHVVEIVQNNATLNTSAEQISPEYSTASDLHTHFSIKSPVNESNVEPTDCSQYLEALESSVTNNSQVLKSPPISSDDFNNISNNSEFKKPLPVDDLKVSKHVLNTDIVSSDLLEPNKFIETPLEIPAGSDFKLNETISLEAPGDLENINSLEIETNSHKIITDNISTIPVTDNISDQVELIIKTPEIFVEETKISEIKVSEANEVKSEPVGDLESTLLVDGINFTSSSEDLQESLNREVEQKEKQETDIPVSPVNEGLNLPNDYVDFTPQRQSTSLVSGIIQPNTKIDESFKNLDLPESKFFDVENAPPLDPPLDFDQLNLETENIIKNIHNSFTGLNTEKFVPATSDLFRDASQFDFLLEKKENCRGDRLRSDSLFTKFDPLVAETSMLPQGNGASPPPSNDERNGEKDTSLPNNITPKRNPAIAAIDRLLFYSPMTPDNIKIQVSEKKESVEKTESPVPVVDSSMANELELVRSTVLQLEEQLEKQKQSYDKQLDEKDKKNKSLQEMVAQLQRQLTHEIQLKDEITAIVDEHEKSISRLVAEREKSRNDLDVEKAFLLRELADTKKHLEASEASFNDVHAKYEKIKQTMTMYNSNEVTLRESLENNVEVMKGLQNRYEQIKLHAAARLDKANQDLEMMRKQHESEIIKLRAMLKKEELKCNSLTEMIDQKTKENKELTKILDDVIARVNPNDK</sequence>
<evidence type="ECO:0000256" key="4">
    <source>
        <dbReference type="ARBA" id="ARBA00022553"/>
    </source>
</evidence>
<keyword evidence="4" id="KW-0597">Phosphoprotein</keyword>
<keyword evidence="6" id="KW-0206">Cytoskeleton</keyword>
<gene>
    <name evidence="10" type="ORF">G9C98_005032</name>
</gene>
<evidence type="ECO:0000256" key="7">
    <source>
        <dbReference type="SAM" id="Coils"/>
    </source>
</evidence>
<evidence type="ECO:0000259" key="9">
    <source>
        <dbReference type="Pfam" id="PF05010"/>
    </source>
</evidence>
<dbReference type="OrthoDB" id="10255048at2759"/>
<dbReference type="GO" id="GO:0007052">
    <property type="term" value="P:mitotic spindle organization"/>
    <property type="evidence" value="ECO:0007669"/>
    <property type="project" value="InterPro"/>
</dbReference>
<reference evidence="10" key="1">
    <citation type="submission" date="2020-03" db="EMBL/GenBank/DDBJ databases">
        <authorList>
            <person name="Chebbi M.A."/>
            <person name="Drezen J.M."/>
        </authorList>
    </citation>
    <scope>NUCLEOTIDE SEQUENCE</scope>
    <source>
        <tissue evidence="10">Whole body</tissue>
    </source>
</reference>
<accession>A0A8J5RAC0</accession>
<feature type="coiled-coil region" evidence="7">
    <location>
        <begin position="676"/>
        <end position="756"/>
    </location>
</feature>
<reference evidence="10" key="2">
    <citation type="submission" date="2021-04" db="EMBL/GenBank/DDBJ databases">
        <title>Genome-wide patterns of bracovirus chromosomal integration into multiple host tissues during parasitism.</title>
        <authorList>
            <person name="Chebbi M.A.C."/>
        </authorList>
    </citation>
    <scope>NUCLEOTIDE SEQUENCE</scope>
    <source>
        <tissue evidence="10">Whole body</tissue>
    </source>
</reference>
<dbReference type="GO" id="GO:0005737">
    <property type="term" value="C:cytoplasm"/>
    <property type="evidence" value="ECO:0007669"/>
    <property type="project" value="TreeGrafter"/>
</dbReference>
<evidence type="ECO:0000256" key="3">
    <source>
        <dbReference type="ARBA" id="ARBA00022490"/>
    </source>
</evidence>
<proteinExistence type="inferred from homology"/>
<comment type="similarity">
    <text evidence="2">Belongs to the TACC family.</text>
</comment>
<dbReference type="PANTHER" id="PTHR13924:SF10">
    <property type="entry name" value="TRANSFORMING ACIDIC COILED-COIL PROTEIN, ISOFORM K"/>
    <property type="match status" value="1"/>
</dbReference>
<evidence type="ECO:0000313" key="11">
    <source>
        <dbReference type="Proteomes" id="UP000729913"/>
    </source>
</evidence>
<keyword evidence="11" id="KW-1185">Reference proteome</keyword>
<dbReference type="InterPro" id="IPR007707">
    <property type="entry name" value="TACC_C"/>
</dbReference>
<name>A0A8J5RAC0_9HYME</name>
<comment type="caution">
    <text evidence="10">The sequence shown here is derived from an EMBL/GenBank/DDBJ whole genome shotgun (WGS) entry which is preliminary data.</text>
</comment>
<feature type="region of interest" description="Disordered" evidence="8">
    <location>
        <begin position="593"/>
        <end position="626"/>
    </location>
</feature>
<feature type="domain" description="Transforming acidic coiled-coil-containing protein C-terminal" evidence="9">
    <location>
        <begin position="695"/>
        <end position="892"/>
    </location>
</feature>
<comment type="subcellular location">
    <subcellularLocation>
        <location evidence="1">Cytoplasm</location>
        <location evidence="1">Cytoskeleton</location>
    </subcellularLocation>
</comment>
<dbReference type="Proteomes" id="UP000729913">
    <property type="component" value="Unassembled WGS sequence"/>
</dbReference>
<evidence type="ECO:0000313" key="10">
    <source>
        <dbReference type="EMBL" id="KAG8042398.1"/>
    </source>
</evidence>
<evidence type="ECO:0000256" key="5">
    <source>
        <dbReference type="ARBA" id="ARBA00023054"/>
    </source>
</evidence>
<dbReference type="EMBL" id="JAAOIC020000002">
    <property type="protein sequence ID" value="KAG8042398.1"/>
    <property type="molecule type" value="Genomic_DNA"/>
</dbReference>
<evidence type="ECO:0000256" key="8">
    <source>
        <dbReference type="SAM" id="MobiDB-lite"/>
    </source>
</evidence>
<organism evidence="10 11">
    <name type="scientific">Cotesia typhae</name>
    <dbReference type="NCBI Taxonomy" id="2053667"/>
    <lineage>
        <taxon>Eukaryota</taxon>
        <taxon>Metazoa</taxon>
        <taxon>Ecdysozoa</taxon>
        <taxon>Arthropoda</taxon>
        <taxon>Hexapoda</taxon>
        <taxon>Insecta</taxon>
        <taxon>Pterygota</taxon>
        <taxon>Neoptera</taxon>
        <taxon>Endopterygota</taxon>
        <taxon>Hymenoptera</taxon>
        <taxon>Apocrita</taxon>
        <taxon>Ichneumonoidea</taxon>
        <taxon>Braconidae</taxon>
        <taxon>Microgastrinae</taxon>
        <taxon>Cotesia</taxon>
    </lineage>
</organism>
<dbReference type="GO" id="GO:0007097">
    <property type="term" value="P:nuclear migration"/>
    <property type="evidence" value="ECO:0007669"/>
    <property type="project" value="TreeGrafter"/>
</dbReference>
<keyword evidence="3" id="KW-0963">Cytoplasm</keyword>
<evidence type="ECO:0000256" key="1">
    <source>
        <dbReference type="ARBA" id="ARBA00004245"/>
    </source>
</evidence>
<dbReference type="GO" id="GO:0005856">
    <property type="term" value="C:cytoskeleton"/>
    <property type="evidence" value="ECO:0007669"/>
    <property type="project" value="UniProtKB-SubCell"/>
</dbReference>
<dbReference type="Pfam" id="PF05010">
    <property type="entry name" value="TACC_C"/>
    <property type="match status" value="1"/>
</dbReference>
<evidence type="ECO:0000256" key="6">
    <source>
        <dbReference type="ARBA" id="ARBA00023212"/>
    </source>
</evidence>
<dbReference type="AlphaFoldDB" id="A0A8J5RAC0"/>
<feature type="compositionally biased region" description="Basic and acidic residues" evidence="8">
    <location>
        <begin position="607"/>
        <end position="616"/>
    </location>
</feature>
<dbReference type="PANTHER" id="PTHR13924">
    <property type="entry name" value="TRANSFORMING ACIDIC COILED-COIL CONTAINING PROTEIN 1/2"/>
    <property type="match status" value="1"/>
</dbReference>
<keyword evidence="5 7" id="KW-0175">Coiled coil</keyword>
<feature type="region of interest" description="Disordered" evidence="8">
    <location>
        <begin position="1"/>
        <end position="35"/>
    </location>
</feature>
<protein>
    <recommendedName>
        <fullName evidence="9">Transforming acidic coiled-coil-containing protein C-terminal domain-containing protein</fullName>
    </recommendedName>
</protein>
<feature type="coiled-coil region" evidence="7">
    <location>
        <begin position="828"/>
        <end position="894"/>
    </location>
</feature>
<evidence type="ECO:0000256" key="2">
    <source>
        <dbReference type="ARBA" id="ARBA00009423"/>
    </source>
</evidence>